<dbReference type="Proteomes" id="UP000694865">
    <property type="component" value="Unplaced"/>
</dbReference>
<dbReference type="InterPro" id="IPR006461">
    <property type="entry name" value="PLAC_motif_containing"/>
</dbReference>
<sequence length="126" mass="13694">MTEPLTRQPQPQVVVVQAKTSGRKARNWHIGLLQCCDNKRICLCGAFCYPCLLARTAGKLGEACCLPMMAPCCVGTPLRMKLRMLTTTKGSLLGDCCAFTWCAPCAACQLEKEVRTLNGQGVVLDN</sequence>
<evidence type="ECO:0000313" key="3">
    <source>
        <dbReference type="RefSeq" id="XP_006812552.1"/>
    </source>
</evidence>
<dbReference type="NCBIfam" id="TIGR01571">
    <property type="entry name" value="A_thal_Cys_rich"/>
    <property type="match status" value="1"/>
</dbReference>
<dbReference type="RefSeq" id="XP_006812552.1">
    <property type="nucleotide sequence ID" value="XM_006812489.1"/>
</dbReference>
<accession>A0ABM0LXR1</accession>
<proteinExistence type="inferred from homology"/>
<comment type="similarity">
    <text evidence="1">Belongs to the cornifelin family.</text>
</comment>
<dbReference type="GeneID" id="102803872"/>
<protein>
    <submittedName>
        <fullName evidence="3">Cornifelin-like</fullName>
    </submittedName>
</protein>
<keyword evidence="2" id="KW-1185">Reference proteome</keyword>
<reference evidence="3" key="1">
    <citation type="submission" date="2025-08" db="UniProtKB">
        <authorList>
            <consortium name="RefSeq"/>
        </authorList>
    </citation>
    <scope>IDENTIFICATION</scope>
    <source>
        <tissue evidence="3">Testes</tissue>
    </source>
</reference>
<dbReference type="Pfam" id="PF04749">
    <property type="entry name" value="PLAC8"/>
    <property type="match status" value="1"/>
</dbReference>
<dbReference type="PANTHER" id="PTHR15907">
    <property type="entry name" value="DUF614 FAMILY PROTEIN-RELATED"/>
    <property type="match status" value="1"/>
</dbReference>
<evidence type="ECO:0000256" key="1">
    <source>
        <dbReference type="ARBA" id="ARBA00009024"/>
    </source>
</evidence>
<gene>
    <name evidence="3" type="primary">LOC102803872</name>
</gene>
<evidence type="ECO:0000313" key="2">
    <source>
        <dbReference type="Proteomes" id="UP000694865"/>
    </source>
</evidence>
<name>A0ABM0LXR1_SACKO</name>
<organism evidence="2 3">
    <name type="scientific">Saccoglossus kowalevskii</name>
    <name type="common">Acorn worm</name>
    <dbReference type="NCBI Taxonomy" id="10224"/>
    <lineage>
        <taxon>Eukaryota</taxon>
        <taxon>Metazoa</taxon>
        <taxon>Hemichordata</taxon>
        <taxon>Enteropneusta</taxon>
        <taxon>Harrimaniidae</taxon>
        <taxon>Saccoglossus</taxon>
    </lineage>
</organism>